<accession>A0ABV2Z0A2</accession>
<organism evidence="1 2">
    <name type="scientific">Streptomyces catenulae</name>
    <dbReference type="NCBI Taxonomy" id="66875"/>
    <lineage>
        <taxon>Bacteria</taxon>
        <taxon>Bacillati</taxon>
        <taxon>Actinomycetota</taxon>
        <taxon>Actinomycetes</taxon>
        <taxon>Kitasatosporales</taxon>
        <taxon>Streptomycetaceae</taxon>
        <taxon>Streptomyces</taxon>
    </lineage>
</organism>
<proteinExistence type="predicted"/>
<evidence type="ECO:0000313" key="1">
    <source>
        <dbReference type="EMBL" id="MEU3711422.1"/>
    </source>
</evidence>
<reference evidence="1 2" key="1">
    <citation type="submission" date="2024-06" db="EMBL/GenBank/DDBJ databases">
        <title>The Natural Products Discovery Center: Release of the First 8490 Sequenced Strains for Exploring Actinobacteria Biosynthetic Diversity.</title>
        <authorList>
            <person name="Kalkreuter E."/>
            <person name="Kautsar S.A."/>
            <person name="Yang D."/>
            <person name="Bader C.D."/>
            <person name="Teijaro C.N."/>
            <person name="Fluegel L."/>
            <person name="Davis C.M."/>
            <person name="Simpson J.R."/>
            <person name="Lauterbach L."/>
            <person name="Steele A.D."/>
            <person name="Gui C."/>
            <person name="Meng S."/>
            <person name="Li G."/>
            <person name="Viehrig K."/>
            <person name="Ye F."/>
            <person name="Su P."/>
            <person name="Kiefer A.F."/>
            <person name="Nichols A."/>
            <person name="Cepeda A.J."/>
            <person name="Yan W."/>
            <person name="Fan B."/>
            <person name="Jiang Y."/>
            <person name="Adhikari A."/>
            <person name="Zheng C.-J."/>
            <person name="Schuster L."/>
            <person name="Cowan T.M."/>
            <person name="Smanski M.J."/>
            <person name="Chevrette M.G."/>
            <person name="De Carvalho L.P.S."/>
            <person name="Shen B."/>
        </authorList>
    </citation>
    <scope>NUCLEOTIDE SEQUENCE [LARGE SCALE GENOMIC DNA]</scope>
    <source>
        <strain evidence="1 2">NPDC033039</strain>
    </source>
</reference>
<dbReference type="EMBL" id="JBEZVI010000010">
    <property type="protein sequence ID" value="MEU3711422.1"/>
    <property type="molecule type" value="Genomic_DNA"/>
</dbReference>
<dbReference type="Proteomes" id="UP001550853">
    <property type="component" value="Unassembled WGS sequence"/>
</dbReference>
<name>A0ABV2Z0A2_9ACTN</name>
<evidence type="ECO:0000313" key="2">
    <source>
        <dbReference type="Proteomes" id="UP001550853"/>
    </source>
</evidence>
<dbReference type="RefSeq" id="WP_030284112.1">
    <property type="nucleotide sequence ID" value="NZ_JBEZVI010000010.1"/>
</dbReference>
<keyword evidence="2" id="KW-1185">Reference proteome</keyword>
<comment type="caution">
    <text evidence="1">The sequence shown here is derived from an EMBL/GenBank/DDBJ whole genome shotgun (WGS) entry which is preliminary data.</text>
</comment>
<gene>
    <name evidence="1" type="ORF">AB0E61_15160</name>
</gene>
<sequence length="220" mass="23692">MAGFRAFAAQVRDPRLLATRRRTALRKCLERFAPYGHRATWHHLCTRAGIAPQDRDPDPARLLAALAELEEARTLWLAYEAECVARRRREKRDGIRQPGALDAWHRRTWGGCEIVPCAAPHRHPAAPLAAVLRTVIAAMESGRPRNDCPVCGSPRFRPLTDTDRRAAGPVCADCGVITPAALLTRDTLAAARREAPGAGTVAPAGATAGPGARFGASMAA</sequence>
<protein>
    <submittedName>
        <fullName evidence="1">Uncharacterized protein</fullName>
    </submittedName>
</protein>